<dbReference type="InterPro" id="IPR036869">
    <property type="entry name" value="J_dom_sf"/>
</dbReference>
<dbReference type="Pfam" id="PF00684">
    <property type="entry name" value="DnaJ_CXXCXGXG"/>
    <property type="match status" value="1"/>
</dbReference>
<dbReference type="SUPFAM" id="SSF46565">
    <property type="entry name" value="Chaperone J-domain"/>
    <property type="match status" value="1"/>
</dbReference>
<dbReference type="PROSITE" id="PS51188">
    <property type="entry name" value="ZF_CR"/>
    <property type="match status" value="1"/>
</dbReference>
<dbReference type="PROSITE" id="PS50076">
    <property type="entry name" value="DNAJ_2"/>
    <property type="match status" value="1"/>
</dbReference>
<evidence type="ECO:0000259" key="6">
    <source>
        <dbReference type="PROSITE" id="PS50076"/>
    </source>
</evidence>
<dbReference type="STRING" id="429701.A0A2G9H6Y3"/>
<dbReference type="PROSITE" id="PS00636">
    <property type="entry name" value="DNAJ_1"/>
    <property type="match status" value="1"/>
</dbReference>
<dbReference type="SMART" id="SM00271">
    <property type="entry name" value="DnaJ"/>
    <property type="match status" value="1"/>
</dbReference>
<dbReference type="GO" id="GO:0009408">
    <property type="term" value="P:response to heat"/>
    <property type="evidence" value="ECO:0007669"/>
    <property type="project" value="InterPro"/>
</dbReference>
<dbReference type="InterPro" id="IPR012724">
    <property type="entry name" value="DnaJ"/>
</dbReference>
<dbReference type="Pfam" id="PF00226">
    <property type="entry name" value="DnaJ"/>
    <property type="match status" value="1"/>
</dbReference>
<dbReference type="InterPro" id="IPR036410">
    <property type="entry name" value="HSP_DnaJ_Cys-rich_dom_sf"/>
</dbReference>
<dbReference type="FunFam" id="2.60.260.20:FF:000005">
    <property type="entry name" value="Chaperone protein dnaJ 1, mitochondrial"/>
    <property type="match status" value="1"/>
</dbReference>
<dbReference type="PANTHER" id="PTHR43096:SF36">
    <property type="entry name" value="CHAPERONE PROTEIN DNAJ 1, MITOCHONDRIAL"/>
    <property type="match status" value="1"/>
</dbReference>
<dbReference type="Proteomes" id="UP000231279">
    <property type="component" value="Unassembled WGS sequence"/>
</dbReference>
<feature type="domain" description="J" evidence="6">
    <location>
        <begin position="86"/>
        <end position="151"/>
    </location>
</feature>
<dbReference type="GO" id="GO:0042026">
    <property type="term" value="P:protein refolding"/>
    <property type="evidence" value="ECO:0007669"/>
    <property type="project" value="TreeGrafter"/>
</dbReference>
<evidence type="ECO:0000313" key="9">
    <source>
        <dbReference type="Proteomes" id="UP000231279"/>
    </source>
</evidence>
<feature type="zinc finger region" description="CR-type" evidence="5">
    <location>
        <begin position="215"/>
        <end position="289"/>
    </location>
</feature>
<dbReference type="CDD" id="cd10747">
    <property type="entry name" value="DnaJ_C"/>
    <property type="match status" value="1"/>
</dbReference>
<dbReference type="GO" id="GO:0051082">
    <property type="term" value="F:unfolded protein binding"/>
    <property type="evidence" value="ECO:0007669"/>
    <property type="project" value="InterPro"/>
</dbReference>
<keyword evidence="2" id="KW-0677">Repeat</keyword>
<keyword evidence="3 5" id="KW-0863">Zinc-finger</keyword>
<accession>A0A2G9H6Y3</accession>
<organism evidence="8 9">
    <name type="scientific">Handroanthus impetiginosus</name>
    <dbReference type="NCBI Taxonomy" id="429701"/>
    <lineage>
        <taxon>Eukaryota</taxon>
        <taxon>Viridiplantae</taxon>
        <taxon>Streptophyta</taxon>
        <taxon>Embryophyta</taxon>
        <taxon>Tracheophyta</taxon>
        <taxon>Spermatophyta</taxon>
        <taxon>Magnoliopsida</taxon>
        <taxon>eudicotyledons</taxon>
        <taxon>Gunneridae</taxon>
        <taxon>Pentapetalae</taxon>
        <taxon>asterids</taxon>
        <taxon>lamiids</taxon>
        <taxon>Lamiales</taxon>
        <taxon>Bignoniaceae</taxon>
        <taxon>Crescentiina</taxon>
        <taxon>Tabebuia alliance</taxon>
        <taxon>Handroanthus</taxon>
    </lineage>
</organism>
<protein>
    <submittedName>
        <fullName evidence="8">Molecular chaperone (DnaJ superfamily)</fullName>
    </submittedName>
</protein>
<comment type="caution">
    <text evidence="8">The sequence shown here is derived from an EMBL/GenBank/DDBJ whole genome shotgun (WGS) entry which is preliminary data.</text>
</comment>
<dbReference type="OrthoDB" id="10256793at2759"/>
<evidence type="ECO:0000259" key="7">
    <source>
        <dbReference type="PROSITE" id="PS51188"/>
    </source>
</evidence>
<dbReference type="Gene3D" id="6.20.20.10">
    <property type="match status" value="2"/>
</dbReference>
<dbReference type="Pfam" id="PF01556">
    <property type="entry name" value="DnaJ_C"/>
    <property type="match status" value="1"/>
</dbReference>
<evidence type="ECO:0000256" key="3">
    <source>
        <dbReference type="ARBA" id="ARBA00022771"/>
    </source>
</evidence>
<dbReference type="InterPro" id="IPR018253">
    <property type="entry name" value="DnaJ_domain_CS"/>
</dbReference>
<proteinExistence type="inferred from homology"/>
<evidence type="ECO:0000256" key="5">
    <source>
        <dbReference type="PROSITE-ProRule" id="PRU00546"/>
    </source>
</evidence>
<keyword evidence="4 5" id="KW-0862">Zinc</keyword>
<dbReference type="GO" id="GO:0005737">
    <property type="term" value="C:cytoplasm"/>
    <property type="evidence" value="ECO:0007669"/>
    <property type="project" value="TreeGrafter"/>
</dbReference>
<name>A0A2G9H6Y3_9LAMI</name>
<dbReference type="InterPro" id="IPR002939">
    <property type="entry name" value="DnaJ_C"/>
</dbReference>
<dbReference type="InterPro" id="IPR008971">
    <property type="entry name" value="HSP40/DnaJ_pept-bd"/>
</dbReference>
<dbReference type="GO" id="GO:0005524">
    <property type="term" value="F:ATP binding"/>
    <property type="evidence" value="ECO:0007669"/>
    <property type="project" value="InterPro"/>
</dbReference>
<dbReference type="Gene3D" id="2.60.260.20">
    <property type="entry name" value="Urease metallochaperone UreE, N-terminal domain"/>
    <property type="match status" value="2"/>
</dbReference>
<dbReference type="InterPro" id="IPR001623">
    <property type="entry name" value="DnaJ_domain"/>
</dbReference>
<dbReference type="PRINTS" id="PR00625">
    <property type="entry name" value="JDOMAIN"/>
</dbReference>
<dbReference type="SUPFAM" id="SSF57938">
    <property type="entry name" value="DnaJ/Hsp40 cysteine-rich domain"/>
    <property type="match status" value="1"/>
</dbReference>
<dbReference type="EMBL" id="NKXS01002555">
    <property type="protein sequence ID" value="PIN13070.1"/>
    <property type="molecule type" value="Genomic_DNA"/>
</dbReference>
<evidence type="ECO:0000313" key="8">
    <source>
        <dbReference type="EMBL" id="PIN13070.1"/>
    </source>
</evidence>
<dbReference type="Gene3D" id="1.10.287.110">
    <property type="entry name" value="DnaJ domain"/>
    <property type="match status" value="1"/>
</dbReference>
<feature type="domain" description="CR-type" evidence="7">
    <location>
        <begin position="215"/>
        <end position="289"/>
    </location>
</feature>
<reference evidence="9" key="1">
    <citation type="journal article" date="2018" name="Gigascience">
        <title>Genome assembly of the Pink Ipe (Handroanthus impetiginosus, Bignoniaceae), a highly valued, ecologically keystone Neotropical timber forest tree.</title>
        <authorList>
            <person name="Silva-Junior O.B."/>
            <person name="Grattapaglia D."/>
            <person name="Novaes E."/>
            <person name="Collevatti R.G."/>
        </authorList>
    </citation>
    <scope>NUCLEOTIDE SEQUENCE [LARGE SCALE GENOMIC DNA]</scope>
    <source>
        <strain evidence="9">cv. UFG-1</strain>
    </source>
</reference>
<keyword evidence="1 5" id="KW-0479">Metal-binding</keyword>
<dbReference type="HAMAP" id="MF_01152">
    <property type="entry name" value="DnaJ"/>
    <property type="match status" value="1"/>
</dbReference>
<dbReference type="GO" id="GO:0031072">
    <property type="term" value="F:heat shock protein binding"/>
    <property type="evidence" value="ECO:0007669"/>
    <property type="project" value="InterPro"/>
</dbReference>
<dbReference type="CDD" id="cd06257">
    <property type="entry name" value="DnaJ"/>
    <property type="match status" value="1"/>
</dbReference>
<sequence length="473" mass="53271">MSRVRWLASSPKSVFQKFLFQDTISVQSPNGVLCRKVSQFQRALIHSPTKYRYSYMGKHVDFAPYELLSSKRFVHATGALRSVERDYYEILGLAEDATRDEIKKAFHALAKKYHPDANKNNPTAKRKFQEIRDAYETLQDPETRAQYDRMRENSARAKNAEYPNRDWDDFRYANRTQFSDTFHKIFSEIFESETDGLAGDIQVELVLTFSEAARGCSKHLSFDADVPCDSCHGRGHPVDAQTKLCPTCQGIGRVTIPPFTTTCSTCKGFGQIIKEHCLACKGSGVCQGVRDVKVTIPAGVDSGDTIHVPKAGNSGGWGRSPGNLFIKLKVAEDSIFSRQGADLYVDSYISFTQAILGGRVEVPTLSGKMQLQIPRGVQHGQLVVLRGKGLPRSGFLVDHGDQYVRFCIKFPSTVTEKQRAILEEFEKEIIDQNSTFAEDSWWQNWIERTIGPKLILELSILMLIFLFLGKVLN</sequence>
<evidence type="ECO:0000256" key="2">
    <source>
        <dbReference type="ARBA" id="ARBA00022737"/>
    </source>
</evidence>
<dbReference type="PANTHER" id="PTHR43096">
    <property type="entry name" value="DNAJ HOMOLOG 1, MITOCHONDRIAL-RELATED"/>
    <property type="match status" value="1"/>
</dbReference>
<evidence type="ECO:0000256" key="1">
    <source>
        <dbReference type="ARBA" id="ARBA00022723"/>
    </source>
</evidence>
<dbReference type="SUPFAM" id="SSF49493">
    <property type="entry name" value="HSP40/DnaJ peptide-binding domain"/>
    <property type="match status" value="2"/>
</dbReference>
<dbReference type="AlphaFoldDB" id="A0A2G9H6Y3"/>
<evidence type="ECO:0000256" key="4">
    <source>
        <dbReference type="ARBA" id="ARBA00022833"/>
    </source>
</evidence>
<keyword evidence="9" id="KW-1185">Reference proteome</keyword>
<dbReference type="InterPro" id="IPR001305">
    <property type="entry name" value="HSP_DnaJ_Cys-rich_dom"/>
</dbReference>
<dbReference type="GO" id="GO:0008270">
    <property type="term" value="F:zinc ion binding"/>
    <property type="evidence" value="ECO:0007669"/>
    <property type="project" value="UniProtKB-KW"/>
</dbReference>
<gene>
    <name evidence="8" type="ORF">CDL12_14316</name>
</gene>